<sequence>MYSINALAVVAILGLTRSIFALPQDASAAAAVPADPISKYTVDVSTSDQGRVVVGFVNNIYQFFLNNVKTPPTASSCVFYTTGLTTEAQEFAARQVKFTIWNVWDCSLYDRDQADTNPLRDILKPNAHGSNFPDTQTYFSHMSEAFAALCGGTATLLTDNRNNVDMSGIWGQTEFPTLQKTGNPGGQVNRVDACDENGNGCIKFWTRSSLKRLRRSTIVSRAAVDEPKPEKRQIENCPLCEALPNQCFTPEELGKIFSDVDELW</sequence>
<protein>
    <submittedName>
        <fullName evidence="1">Uncharacterized protein</fullName>
    </submittedName>
</protein>
<dbReference type="Proteomes" id="UP001172386">
    <property type="component" value="Unassembled WGS sequence"/>
</dbReference>
<comment type="caution">
    <text evidence="1">The sequence shown here is derived from an EMBL/GenBank/DDBJ whole genome shotgun (WGS) entry which is preliminary data.</text>
</comment>
<evidence type="ECO:0000313" key="1">
    <source>
        <dbReference type="EMBL" id="KAJ9653229.1"/>
    </source>
</evidence>
<accession>A0ACC2ZZM7</accession>
<organism evidence="1 2">
    <name type="scientific">Neophaeococcomyces mojaviensis</name>
    <dbReference type="NCBI Taxonomy" id="3383035"/>
    <lineage>
        <taxon>Eukaryota</taxon>
        <taxon>Fungi</taxon>
        <taxon>Dikarya</taxon>
        <taxon>Ascomycota</taxon>
        <taxon>Pezizomycotina</taxon>
        <taxon>Eurotiomycetes</taxon>
        <taxon>Chaetothyriomycetidae</taxon>
        <taxon>Chaetothyriales</taxon>
        <taxon>Chaetothyriales incertae sedis</taxon>
        <taxon>Neophaeococcomyces</taxon>
    </lineage>
</organism>
<gene>
    <name evidence="1" type="ORF">H2198_007587</name>
</gene>
<proteinExistence type="predicted"/>
<evidence type="ECO:0000313" key="2">
    <source>
        <dbReference type="Proteomes" id="UP001172386"/>
    </source>
</evidence>
<keyword evidence="2" id="KW-1185">Reference proteome</keyword>
<reference evidence="1" key="1">
    <citation type="submission" date="2022-10" db="EMBL/GenBank/DDBJ databases">
        <title>Culturing micro-colonial fungi from biological soil crusts in the Mojave desert and describing Neophaeococcomyces mojavensis, and introducing the new genera and species Taxawa tesnikishii.</title>
        <authorList>
            <person name="Kurbessoian T."/>
            <person name="Stajich J.E."/>
        </authorList>
    </citation>
    <scope>NUCLEOTIDE SEQUENCE</scope>
    <source>
        <strain evidence="1">JES_112</strain>
    </source>
</reference>
<dbReference type="EMBL" id="JAPDRQ010000162">
    <property type="protein sequence ID" value="KAJ9653229.1"/>
    <property type="molecule type" value="Genomic_DNA"/>
</dbReference>
<name>A0ACC2ZZM7_9EURO</name>